<keyword evidence="2" id="KW-1185">Reference proteome</keyword>
<dbReference type="Proteomes" id="UP000007488">
    <property type="component" value="Chromosome"/>
</dbReference>
<dbReference type="OrthoDB" id="1791958at2"/>
<dbReference type="RefSeq" id="WP_013625351.1">
    <property type="nucleotide sequence ID" value="NC_015172.1"/>
</dbReference>
<gene>
    <name evidence="1" type="ordered locus">Sgly_2197</name>
</gene>
<protein>
    <submittedName>
        <fullName evidence="1">Uncharacterized protein</fullName>
    </submittedName>
</protein>
<name>F0STW3_SYNGF</name>
<organism evidence="1 2">
    <name type="scientific">Syntrophobotulus glycolicus (strain DSM 8271 / FlGlyR)</name>
    <dbReference type="NCBI Taxonomy" id="645991"/>
    <lineage>
        <taxon>Bacteria</taxon>
        <taxon>Bacillati</taxon>
        <taxon>Bacillota</taxon>
        <taxon>Clostridia</taxon>
        <taxon>Eubacteriales</taxon>
        <taxon>Desulfitobacteriaceae</taxon>
        <taxon>Syntrophobotulus</taxon>
    </lineage>
</organism>
<dbReference type="AlphaFoldDB" id="F0STW3"/>
<dbReference type="eggNOG" id="ENOG502ZB1C">
    <property type="taxonomic scope" value="Bacteria"/>
</dbReference>
<proteinExistence type="predicted"/>
<evidence type="ECO:0000313" key="2">
    <source>
        <dbReference type="Proteomes" id="UP000007488"/>
    </source>
</evidence>
<reference evidence="1 2" key="1">
    <citation type="journal article" date="2011" name="Stand. Genomic Sci.">
        <title>Complete genome sequence of Syntrophobotulus glycolicus type strain (FlGlyR).</title>
        <authorList>
            <person name="Han C."/>
            <person name="Mwirichia R."/>
            <person name="Chertkov O."/>
            <person name="Held B."/>
            <person name="Lapidus A."/>
            <person name="Nolan M."/>
            <person name="Lucas S."/>
            <person name="Hammon N."/>
            <person name="Deshpande S."/>
            <person name="Cheng J.F."/>
            <person name="Tapia R."/>
            <person name="Goodwin L."/>
            <person name="Pitluck S."/>
            <person name="Huntemann M."/>
            <person name="Liolios K."/>
            <person name="Ivanova N."/>
            <person name="Pagani I."/>
            <person name="Mavromatis K."/>
            <person name="Ovchinikova G."/>
            <person name="Pati A."/>
            <person name="Chen A."/>
            <person name="Palaniappan K."/>
            <person name="Land M."/>
            <person name="Hauser L."/>
            <person name="Brambilla E.M."/>
            <person name="Rohde M."/>
            <person name="Spring S."/>
            <person name="Sikorski J."/>
            <person name="Goker M."/>
            <person name="Woyke T."/>
            <person name="Bristow J."/>
            <person name="Eisen J.A."/>
            <person name="Markowitz V."/>
            <person name="Hugenholtz P."/>
            <person name="Kyrpides N.C."/>
            <person name="Klenk H.P."/>
            <person name="Detter J.C."/>
        </authorList>
    </citation>
    <scope>NUCLEOTIDE SEQUENCE [LARGE SCALE GENOMIC DNA]</scope>
    <source>
        <strain evidence="2">DSM 8271 / FlGlyR</strain>
    </source>
</reference>
<accession>F0STW3</accession>
<dbReference type="HOGENOM" id="CLU_668561_0_0_9"/>
<reference evidence="2" key="2">
    <citation type="submission" date="2011-02" db="EMBL/GenBank/DDBJ databases">
        <title>The complete genome of Syntrophobotulus glycolicus DSM 8271.</title>
        <authorList>
            <person name="Lucas S."/>
            <person name="Copeland A."/>
            <person name="Lapidus A."/>
            <person name="Bruce D."/>
            <person name="Goodwin L."/>
            <person name="Pitluck S."/>
            <person name="Kyrpides N."/>
            <person name="Mavromatis K."/>
            <person name="Pagani I."/>
            <person name="Ivanova N."/>
            <person name="Mikhailova N."/>
            <person name="Chertkov O."/>
            <person name="Held B."/>
            <person name="Detter J.C."/>
            <person name="Tapia R."/>
            <person name="Han C."/>
            <person name="Land M."/>
            <person name="Hauser L."/>
            <person name="Markowitz V."/>
            <person name="Cheng J.-F."/>
            <person name="Hugenholtz P."/>
            <person name="Woyke T."/>
            <person name="Wu D."/>
            <person name="Spring S."/>
            <person name="Schroeder M."/>
            <person name="Brambilla E."/>
            <person name="Klenk H.-P."/>
            <person name="Eisen J.A."/>
        </authorList>
    </citation>
    <scope>NUCLEOTIDE SEQUENCE [LARGE SCALE GENOMIC DNA]</scope>
    <source>
        <strain evidence="2">DSM 8271 / FlGlyR</strain>
    </source>
</reference>
<dbReference type="STRING" id="645991.Sgly_2197"/>
<evidence type="ECO:0000313" key="1">
    <source>
        <dbReference type="EMBL" id="ADY56486.1"/>
    </source>
</evidence>
<dbReference type="KEGG" id="sgy:Sgly_2197"/>
<sequence length="399" mass="47027">MDEVNWKLLCEQNPEVFAASEWNIFSEEKRRKWHLPSQYCYLQAGGMNLRIGIIAAQKDYKEEDFLLAGVLFGSRIGNGVRTLIYFVAPDFNAVFFKAISQLGGSIIAKAVYWRKKLTPSLYLVRNYSTLSSKFTLEKFESGWNKWEKQINPVDRRNLLIIKQYFESLIQRRVRTVFKKKQILFCWGNLEIAEIKMRENRIELATKVRWTRNKDIVLKFQKTGWIDSAGKINEEFCQAVDGMIDLLENMEMTNGLEAKDKLALQLIYDKEAIKSQFGKWTACPWTFKEREVKLFDPYNLYFFQKNENEINIIIPVIEKPMFKIVCALIINAVLCCNHMGREENKPEVNIQWNGKIFLLCLSEYKEEIGLCSQWLKDMQDFPVIFLPDHWRDEGLRQLKE</sequence>
<dbReference type="EMBL" id="CP002547">
    <property type="protein sequence ID" value="ADY56486.1"/>
    <property type="molecule type" value="Genomic_DNA"/>
</dbReference>